<dbReference type="EMBL" id="CP012523">
    <property type="protein sequence ID" value="ALC40001.1"/>
    <property type="molecule type" value="Genomic_DNA"/>
</dbReference>
<evidence type="ECO:0000313" key="7">
    <source>
        <dbReference type="EMBL" id="ALC40001.1"/>
    </source>
</evidence>
<keyword evidence="4" id="KW-1015">Disulfide bond</keyword>
<dbReference type="Gene3D" id="2.10.25.10">
    <property type="entry name" value="Laminin"/>
    <property type="match status" value="1"/>
</dbReference>
<feature type="transmembrane region" description="Helical" evidence="5">
    <location>
        <begin position="158"/>
        <end position="178"/>
    </location>
</feature>
<evidence type="ECO:0000313" key="8">
    <source>
        <dbReference type="Proteomes" id="UP000494163"/>
    </source>
</evidence>
<dbReference type="SMART" id="SM00744">
    <property type="entry name" value="RINGv"/>
    <property type="match status" value="1"/>
</dbReference>
<dbReference type="Gene3D" id="3.30.40.10">
    <property type="entry name" value="Zinc/RING finger domain, C3HC4 (zinc finger)"/>
    <property type="match status" value="1"/>
</dbReference>
<keyword evidence="1" id="KW-0479">Metal-binding</keyword>
<dbReference type="PANTHER" id="PTHR20893">
    <property type="entry name" value="LD08641P"/>
    <property type="match status" value="1"/>
</dbReference>
<feature type="transmembrane region" description="Helical" evidence="5">
    <location>
        <begin position="468"/>
        <end position="490"/>
    </location>
</feature>
<dbReference type="InterPro" id="IPR009457">
    <property type="entry name" value="THH1/TOM1/TOM3_dom"/>
</dbReference>
<feature type="transmembrane region" description="Helical" evidence="5">
    <location>
        <begin position="79"/>
        <end position="104"/>
    </location>
</feature>
<keyword evidence="2" id="KW-0863">Zinc-finger</keyword>
<sequence length="567" mass="63471">MLPILSTLMRCSKRVLQTPLEVTKMRSSGHSKAPGAGAYGPFMPPSDLSCSGRGDCVNNTCVCDIRYAGDECDFFNLPYYAGISTVFYVVALVSVIQLLICIVAEYQRLKRPSILRACRITTQKLLYFMVFVAASLRGAYFTTPLDLQPQWAITLMSAYYPLLMTCASLIVCMWAEIFHLRDIRWERSQFLSKSFLGFVAFNFFLYSLFGIEVFSSLINTERRDYAHIFNGCYAALLLIVVIFFLIYGVEVFFKLRGGFVYDQTGKILGPSEAIVNASQLHQSRFGLLSQAIMLIVIVGFLTSETLGDFWKTKVPVNSRNWHDIIFRIAEIGVALWFPCCLWNCMAPEQLWILNPRKLLSRQIDPSIPTLDADSNKLSPEEGQTFLSKKDCWICYDSDKPEPLIQPCRCTGDVSSVHHECLKRWLVESCGSNNETQLACKVCAHPYEIEKSKKLEWDKGFTIQHWMKTVILITLMCVTGATAWAVIQMYVDPMVRVLTVGVAVLIAYVCVKCLGENTVVAYQRAKVSSINIVNTSASETEKLHTICEDVSASTSAAAAAARAGTAIS</sequence>
<feature type="domain" description="RING-CH-type" evidence="6">
    <location>
        <begin position="383"/>
        <end position="449"/>
    </location>
</feature>
<dbReference type="InterPro" id="IPR013083">
    <property type="entry name" value="Znf_RING/FYVE/PHD"/>
</dbReference>
<protein>
    <submittedName>
        <fullName evidence="7">CG2991</fullName>
    </submittedName>
</protein>
<feature type="transmembrane region" description="Helical" evidence="5">
    <location>
        <begin position="324"/>
        <end position="346"/>
    </location>
</feature>
<feature type="transmembrane region" description="Helical" evidence="5">
    <location>
        <begin position="496"/>
        <end position="514"/>
    </location>
</feature>
<dbReference type="PROSITE" id="PS51292">
    <property type="entry name" value="ZF_RING_CH"/>
    <property type="match status" value="1"/>
</dbReference>
<feature type="transmembrane region" description="Helical" evidence="5">
    <location>
        <begin position="285"/>
        <end position="304"/>
    </location>
</feature>
<dbReference type="PANTHER" id="PTHR20893:SF2">
    <property type="entry name" value="LD08641P"/>
    <property type="match status" value="1"/>
</dbReference>
<keyword evidence="5" id="KW-0472">Membrane</keyword>
<organism evidence="7 8">
    <name type="scientific">Drosophila busckii</name>
    <name type="common">Fruit fly</name>
    <dbReference type="NCBI Taxonomy" id="30019"/>
    <lineage>
        <taxon>Eukaryota</taxon>
        <taxon>Metazoa</taxon>
        <taxon>Ecdysozoa</taxon>
        <taxon>Arthropoda</taxon>
        <taxon>Hexapoda</taxon>
        <taxon>Insecta</taxon>
        <taxon>Pterygota</taxon>
        <taxon>Neoptera</taxon>
        <taxon>Endopterygota</taxon>
        <taxon>Diptera</taxon>
        <taxon>Brachycera</taxon>
        <taxon>Muscomorpha</taxon>
        <taxon>Ephydroidea</taxon>
        <taxon>Drosophilidae</taxon>
        <taxon>Drosophila</taxon>
    </lineage>
</organism>
<reference evidence="7 8" key="1">
    <citation type="submission" date="2015-08" db="EMBL/GenBank/DDBJ databases">
        <title>Ancestral chromatin configuration constrains chromatin evolution on differentiating sex chromosomes in Drosophila.</title>
        <authorList>
            <person name="Zhou Q."/>
            <person name="Bachtrog D."/>
        </authorList>
    </citation>
    <scope>NUCLEOTIDE SEQUENCE [LARGE SCALE GENOMIC DNA]</scope>
    <source>
        <tissue evidence="7">Whole larvae</tissue>
    </source>
</reference>
<dbReference type="Proteomes" id="UP000494163">
    <property type="component" value="Chromosome 2L"/>
</dbReference>
<dbReference type="InterPro" id="IPR013111">
    <property type="entry name" value="EGF_extracell"/>
</dbReference>
<evidence type="ECO:0000256" key="4">
    <source>
        <dbReference type="ARBA" id="ARBA00023157"/>
    </source>
</evidence>
<dbReference type="Pfam" id="PF07974">
    <property type="entry name" value="EGF_2"/>
    <property type="match status" value="1"/>
</dbReference>
<gene>
    <name evidence="7" type="ORF">Dbus_chr2Lg2086</name>
</gene>
<feature type="transmembrane region" description="Helical" evidence="5">
    <location>
        <begin position="125"/>
        <end position="143"/>
    </location>
</feature>
<evidence type="ECO:0000259" key="6">
    <source>
        <dbReference type="PROSITE" id="PS51292"/>
    </source>
</evidence>
<keyword evidence="8" id="KW-1185">Reference proteome</keyword>
<evidence type="ECO:0000256" key="5">
    <source>
        <dbReference type="SAM" id="Phobius"/>
    </source>
</evidence>
<dbReference type="AlphaFoldDB" id="A0A0M4EBL4"/>
<feature type="transmembrane region" description="Helical" evidence="5">
    <location>
        <begin position="228"/>
        <end position="249"/>
    </location>
</feature>
<proteinExistence type="predicted"/>
<dbReference type="OMA" id="ICYDTDK"/>
<dbReference type="SUPFAM" id="SSF57850">
    <property type="entry name" value="RING/U-box"/>
    <property type="match status" value="1"/>
</dbReference>
<dbReference type="STRING" id="30019.A0A0M4EBL4"/>
<keyword evidence="5" id="KW-0812">Transmembrane</keyword>
<keyword evidence="5" id="KW-1133">Transmembrane helix</keyword>
<accession>A0A0M4EBL4</accession>
<feature type="transmembrane region" description="Helical" evidence="5">
    <location>
        <begin position="190"/>
        <end position="208"/>
    </location>
</feature>
<dbReference type="GO" id="GO:0008270">
    <property type="term" value="F:zinc ion binding"/>
    <property type="evidence" value="ECO:0007669"/>
    <property type="project" value="UniProtKB-KW"/>
</dbReference>
<evidence type="ECO:0000256" key="2">
    <source>
        <dbReference type="ARBA" id="ARBA00022771"/>
    </source>
</evidence>
<dbReference type="OrthoDB" id="2154780at2759"/>
<dbReference type="InterPro" id="IPR011016">
    <property type="entry name" value="Znf_RING-CH"/>
</dbReference>
<dbReference type="Pfam" id="PF06454">
    <property type="entry name" value="THH1_TOM1-3_dom"/>
    <property type="match status" value="1"/>
</dbReference>
<keyword evidence="3" id="KW-0862">Zinc</keyword>
<dbReference type="Pfam" id="PF12906">
    <property type="entry name" value="RINGv"/>
    <property type="match status" value="1"/>
</dbReference>
<dbReference type="CDD" id="cd16495">
    <property type="entry name" value="RING_CH-C4HC3_MARCH"/>
    <property type="match status" value="1"/>
</dbReference>
<evidence type="ECO:0000256" key="1">
    <source>
        <dbReference type="ARBA" id="ARBA00022723"/>
    </source>
</evidence>
<evidence type="ECO:0000256" key="3">
    <source>
        <dbReference type="ARBA" id="ARBA00022833"/>
    </source>
</evidence>
<name>A0A0M4EBL4_DROBS</name>